<accession>A0AAD5VI49</accession>
<gene>
    <name evidence="2" type="ORF">NLI96_g354</name>
</gene>
<dbReference type="Proteomes" id="UP001212997">
    <property type="component" value="Unassembled WGS sequence"/>
</dbReference>
<reference evidence="2" key="1">
    <citation type="submission" date="2022-07" db="EMBL/GenBank/DDBJ databases">
        <title>Genome Sequence of Physisporinus lineatus.</title>
        <authorList>
            <person name="Buettner E."/>
        </authorList>
    </citation>
    <scope>NUCLEOTIDE SEQUENCE</scope>
    <source>
        <strain evidence="2">VT162</strain>
    </source>
</reference>
<feature type="region of interest" description="Disordered" evidence="1">
    <location>
        <begin position="226"/>
        <end position="255"/>
    </location>
</feature>
<dbReference type="InterPro" id="IPR029058">
    <property type="entry name" value="AB_hydrolase_fold"/>
</dbReference>
<dbReference type="SUPFAM" id="SSF53474">
    <property type="entry name" value="alpha/beta-Hydrolases"/>
    <property type="match status" value="1"/>
</dbReference>
<evidence type="ECO:0000256" key="1">
    <source>
        <dbReference type="SAM" id="MobiDB-lite"/>
    </source>
</evidence>
<comment type="caution">
    <text evidence="2">The sequence shown here is derived from an EMBL/GenBank/DDBJ whole genome shotgun (WGS) entry which is preliminary data.</text>
</comment>
<dbReference type="Gene3D" id="3.40.50.1820">
    <property type="entry name" value="alpha/beta hydrolase"/>
    <property type="match status" value="1"/>
</dbReference>
<evidence type="ECO:0000313" key="3">
    <source>
        <dbReference type="Proteomes" id="UP001212997"/>
    </source>
</evidence>
<dbReference type="AlphaFoldDB" id="A0AAD5VI49"/>
<proteinExistence type="predicted"/>
<name>A0AAD5VI49_9APHY</name>
<organism evidence="2 3">
    <name type="scientific">Meripilus lineatus</name>
    <dbReference type="NCBI Taxonomy" id="2056292"/>
    <lineage>
        <taxon>Eukaryota</taxon>
        <taxon>Fungi</taxon>
        <taxon>Dikarya</taxon>
        <taxon>Basidiomycota</taxon>
        <taxon>Agaricomycotina</taxon>
        <taxon>Agaricomycetes</taxon>
        <taxon>Polyporales</taxon>
        <taxon>Meripilaceae</taxon>
        <taxon>Meripilus</taxon>
    </lineage>
</organism>
<sequence length="274" mass="30753">MPLAPVDDKGTNFYYEDSGPVDDQGRSELGTLVLIHGGYFNSEINLRIVLLNLRDFHGSTPFSQSELDEIHSDDIEICRNFLKDRANEIAWFLKWYIEKENVPKLNEQQGRRVGGISIATWSAGGCFSISLLGFADSIPGPTRQFFGDYLRSVVLYDPPCFVFGSASLPVQYAPLVDPALSDSQKTEIFPEWVTAYHTHRVSSMLSSQNPYEFPTRADFLQDVASAQDKEPGPTISRIPTEILEGPGKPDALHSSNYDYGQRSLYAGLRERTFR</sequence>
<dbReference type="EMBL" id="JANAWD010000005">
    <property type="protein sequence ID" value="KAJ3491940.1"/>
    <property type="molecule type" value="Genomic_DNA"/>
</dbReference>
<evidence type="ECO:0008006" key="4">
    <source>
        <dbReference type="Google" id="ProtNLM"/>
    </source>
</evidence>
<keyword evidence="3" id="KW-1185">Reference proteome</keyword>
<protein>
    <recommendedName>
        <fullName evidence="4">AB hydrolase-1 domain-containing protein</fullName>
    </recommendedName>
</protein>
<evidence type="ECO:0000313" key="2">
    <source>
        <dbReference type="EMBL" id="KAJ3491940.1"/>
    </source>
</evidence>